<dbReference type="EMBL" id="MU807137">
    <property type="protein sequence ID" value="KAJ3831968.1"/>
    <property type="molecule type" value="Genomic_DNA"/>
</dbReference>
<feature type="transmembrane region" description="Helical" evidence="1">
    <location>
        <begin position="108"/>
        <end position="130"/>
    </location>
</feature>
<gene>
    <name evidence="2" type="ORF">F5878DRAFT_39593</name>
</gene>
<keyword evidence="1" id="KW-0472">Membrane</keyword>
<feature type="transmembrane region" description="Helical" evidence="1">
    <location>
        <begin position="6"/>
        <end position="28"/>
    </location>
</feature>
<dbReference type="AlphaFoldDB" id="A0AA38NWK9"/>
<feature type="transmembrane region" description="Helical" evidence="1">
    <location>
        <begin position="150"/>
        <end position="178"/>
    </location>
</feature>
<evidence type="ECO:0000256" key="1">
    <source>
        <dbReference type="SAM" id="Phobius"/>
    </source>
</evidence>
<keyword evidence="3" id="KW-1185">Reference proteome</keyword>
<dbReference type="Proteomes" id="UP001163846">
    <property type="component" value="Unassembled WGS sequence"/>
</dbReference>
<feature type="transmembrane region" description="Helical" evidence="1">
    <location>
        <begin position="78"/>
        <end position="96"/>
    </location>
</feature>
<comment type="caution">
    <text evidence="2">The sequence shown here is derived from an EMBL/GenBank/DDBJ whole genome shotgun (WGS) entry which is preliminary data.</text>
</comment>
<keyword evidence="1" id="KW-1133">Transmembrane helix</keyword>
<proteinExistence type="predicted"/>
<feature type="transmembrane region" description="Helical" evidence="1">
    <location>
        <begin position="233"/>
        <end position="254"/>
    </location>
</feature>
<keyword evidence="1" id="KW-0812">Transmembrane</keyword>
<name>A0AA38NWK9_9AGAR</name>
<protein>
    <submittedName>
        <fullName evidence="2">Uncharacterized protein</fullName>
    </submittedName>
</protein>
<evidence type="ECO:0000313" key="3">
    <source>
        <dbReference type="Proteomes" id="UP001163846"/>
    </source>
</evidence>
<feature type="transmembrane region" description="Helical" evidence="1">
    <location>
        <begin position="40"/>
        <end position="58"/>
    </location>
</feature>
<organism evidence="2 3">
    <name type="scientific">Lentinula raphanica</name>
    <dbReference type="NCBI Taxonomy" id="153919"/>
    <lineage>
        <taxon>Eukaryota</taxon>
        <taxon>Fungi</taxon>
        <taxon>Dikarya</taxon>
        <taxon>Basidiomycota</taxon>
        <taxon>Agaricomycotina</taxon>
        <taxon>Agaricomycetes</taxon>
        <taxon>Agaricomycetidae</taxon>
        <taxon>Agaricales</taxon>
        <taxon>Marasmiineae</taxon>
        <taxon>Omphalotaceae</taxon>
        <taxon>Lentinula</taxon>
    </lineage>
</organism>
<reference evidence="2" key="1">
    <citation type="submission" date="2022-08" db="EMBL/GenBank/DDBJ databases">
        <authorList>
            <consortium name="DOE Joint Genome Institute"/>
            <person name="Min B."/>
            <person name="Riley R."/>
            <person name="Sierra-Patev S."/>
            <person name="Naranjo-Ortiz M."/>
            <person name="Looney B."/>
            <person name="Konkel Z."/>
            <person name="Slot J.C."/>
            <person name="Sakamoto Y."/>
            <person name="Steenwyk J.L."/>
            <person name="Rokas A."/>
            <person name="Carro J."/>
            <person name="Camarero S."/>
            <person name="Ferreira P."/>
            <person name="Molpeceres G."/>
            <person name="Ruiz-Duenas F.J."/>
            <person name="Serrano A."/>
            <person name="Henrissat B."/>
            <person name="Drula E."/>
            <person name="Hughes K.W."/>
            <person name="Mata J.L."/>
            <person name="Ishikawa N.K."/>
            <person name="Vargas-Isla R."/>
            <person name="Ushijima S."/>
            <person name="Smith C.A."/>
            <person name="Ahrendt S."/>
            <person name="Andreopoulos W."/>
            <person name="He G."/>
            <person name="Labutti K."/>
            <person name="Lipzen A."/>
            <person name="Ng V."/>
            <person name="Sandor L."/>
            <person name="Barry K."/>
            <person name="Martinez A.T."/>
            <person name="Xiao Y."/>
            <person name="Gibbons J.G."/>
            <person name="Terashima K."/>
            <person name="Hibbett D.S."/>
            <person name="Grigoriev I.V."/>
        </authorList>
    </citation>
    <scope>NUCLEOTIDE SEQUENCE</scope>
    <source>
        <strain evidence="2">TFB9207</strain>
    </source>
</reference>
<accession>A0AA38NWK9</accession>
<evidence type="ECO:0000313" key="2">
    <source>
        <dbReference type="EMBL" id="KAJ3831968.1"/>
    </source>
</evidence>
<feature type="transmembrane region" description="Helical" evidence="1">
    <location>
        <begin position="199"/>
        <end position="221"/>
    </location>
</feature>
<sequence>MDGIVVAFNAIQIAGFVGAVAVMLTALCSRSLRRLSTWYLVLYSSAAYSISMLLLAIAREQTGPTEPDFTLCLVQSALIYSCPIWLLSAALAFAVQQYTGLIRRDSKWLPLSTVILFVALTATFLVVGIVQPNIVQRSPQQFYCHFSTQIGSYFVTGFSVVFALAAIFCEFKTGMLLYRHWRQRNEFYYQSNGQVATSVMIRLASFSLLSVLSVATCVVYVLPITLQGKQVFIVFNAALCNIAGPFVLGFNMSIIRTWMFWKKPVDVGKIAVEQSSDTRY</sequence>